<dbReference type="GO" id="GO:0061798">
    <property type="term" value="F:GTP 3',8'-cyclase activity"/>
    <property type="evidence" value="ECO:0007669"/>
    <property type="project" value="UniProtKB-UniRule"/>
</dbReference>
<dbReference type="SFLD" id="SFLDG01383">
    <property type="entry name" value="cyclic_pyranopterin_phosphate"/>
    <property type="match status" value="1"/>
</dbReference>
<organism evidence="13 14">
    <name type="scientific">Thermofilum pendens (strain DSM 2475 / Hrk 5)</name>
    <dbReference type="NCBI Taxonomy" id="368408"/>
    <lineage>
        <taxon>Archaea</taxon>
        <taxon>Thermoproteota</taxon>
        <taxon>Thermoprotei</taxon>
        <taxon>Thermofilales</taxon>
        <taxon>Thermofilaceae</taxon>
        <taxon>Thermofilum</taxon>
    </lineage>
</organism>
<dbReference type="NCBIfam" id="NF001199">
    <property type="entry name" value="PRK00164.2-1"/>
    <property type="match status" value="1"/>
</dbReference>
<evidence type="ECO:0000256" key="10">
    <source>
        <dbReference type="ARBA" id="ARBA00048697"/>
    </source>
</evidence>
<feature type="binding site" evidence="11">
    <location>
        <position position="22"/>
    </location>
    <ligand>
        <name>GTP</name>
        <dbReference type="ChEBI" id="CHEBI:37565"/>
    </ligand>
</feature>
<evidence type="ECO:0000256" key="9">
    <source>
        <dbReference type="ARBA" id="ARBA00023239"/>
    </source>
</evidence>
<dbReference type="GO" id="GO:0061799">
    <property type="term" value="F:cyclic pyranopterin monophosphate synthase activity"/>
    <property type="evidence" value="ECO:0007669"/>
    <property type="project" value="TreeGrafter"/>
</dbReference>
<evidence type="ECO:0000256" key="8">
    <source>
        <dbReference type="ARBA" id="ARBA00023150"/>
    </source>
</evidence>
<evidence type="ECO:0000256" key="3">
    <source>
        <dbReference type="ARBA" id="ARBA00022723"/>
    </source>
</evidence>
<dbReference type="Proteomes" id="UP000000641">
    <property type="component" value="Chromosome"/>
</dbReference>
<dbReference type="SMART" id="SM00729">
    <property type="entry name" value="Elp3"/>
    <property type="match status" value="1"/>
</dbReference>
<keyword evidence="9 11" id="KW-0456">Lyase</keyword>
<dbReference type="InterPro" id="IPR013785">
    <property type="entry name" value="Aldolase_TIM"/>
</dbReference>
<dbReference type="SFLD" id="SFLDG01067">
    <property type="entry name" value="SPASM/twitch_domain_containing"/>
    <property type="match status" value="1"/>
</dbReference>
<feature type="binding site" evidence="11">
    <location>
        <position position="124"/>
    </location>
    <ligand>
        <name>S-adenosyl-L-methionine</name>
        <dbReference type="ChEBI" id="CHEBI:59789"/>
    </ligand>
</feature>
<dbReference type="GO" id="GO:0051539">
    <property type="term" value="F:4 iron, 4 sulfur cluster binding"/>
    <property type="evidence" value="ECO:0007669"/>
    <property type="project" value="UniProtKB-UniRule"/>
</dbReference>
<dbReference type="EC" id="4.1.99.22" evidence="11"/>
<feature type="binding site" evidence="11">
    <location>
        <position position="254"/>
    </location>
    <ligand>
        <name>[4Fe-4S] cluster</name>
        <dbReference type="ChEBI" id="CHEBI:49883"/>
        <label>2</label>
        <note>4Fe-4S-substrate</note>
    </ligand>
</feature>
<evidence type="ECO:0000256" key="7">
    <source>
        <dbReference type="ARBA" id="ARBA00023134"/>
    </source>
</evidence>
<dbReference type="HOGENOM" id="CLU_009273_0_1_2"/>
<sequence length="348" mass="38670">MQHFSARYVLVDRFGRPLENLRITVTPQCNFNCVFCHGEGEPPNNALLSASEIVEVASVAHSLGVGTFKLTGGEPLLRKDLERIVAGLKSFGRGVEVSLTTNGFFLEKRVPSLVEAGLDRVNVSLHAFDPEVFEGVTRVKGFEKVLRGLEAASEYGLPVKLNFVLTKLNAGQLGEVLDYASRKGFNVNLIELIPTGKGGAVFDELYVPVENVLPQLEGMARKVYTRPLQSRPVFELETGIKVEVIANYCNPAFCSMCTKLRLTHDGKLKPCLNRNDNLVDLTPILRDEGGDKLERLREAFLIANSRREPFFRFNGEKVTSFNGRIVCPVRRVTLLSNARGPRREALPR</sequence>
<dbReference type="STRING" id="368408.Tpen_0597"/>
<dbReference type="InterPro" id="IPR040064">
    <property type="entry name" value="MoaA-like"/>
</dbReference>
<evidence type="ECO:0000313" key="14">
    <source>
        <dbReference type="Proteomes" id="UP000000641"/>
    </source>
</evidence>
<protein>
    <recommendedName>
        <fullName evidence="11">Probable GTP 3',8-cyclase</fullName>
        <ecNumber evidence="11">4.1.99.22</ecNumber>
    </recommendedName>
    <alternativeName>
        <fullName evidence="11">Molybdenum cofactor biosynthesis protein A</fullName>
    </alternativeName>
</protein>
<dbReference type="GO" id="GO:0006777">
    <property type="term" value="P:Mo-molybdopterin cofactor biosynthetic process"/>
    <property type="evidence" value="ECO:0007669"/>
    <property type="project" value="UniProtKB-UniRule"/>
</dbReference>
<dbReference type="Gene3D" id="3.20.20.70">
    <property type="entry name" value="Aldolase class I"/>
    <property type="match status" value="1"/>
</dbReference>
<feature type="binding site" evidence="11">
    <location>
        <position position="73"/>
    </location>
    <ligand>
        <name>S-adenosyl-L-methionine</name>
        <dbReference type="ChEBI" id="CHEBI:59789"/>
    </ligand>
</feature>
<dbReference type="eggNOG" id="arCOG00930">
    <property type="taxonomic scope" value="Archaea"/>
</dbReference>
<dbReference type="HAMAP" id="MF_01225_A">
    <property type="entry name" value="MoaA_A"/>
    <property type="match status" value="1"/>
</dbReference>
<dbReference type="GO" id="GO:1904047">
    <property type="term" value="F:S-adenosyl-L-methionine binding"/>
    <property type="evidence" value="ECO:0007669"/>
    <property type="project" value="UniProtKB-UniRule"/>
</dbReference>
<feature type="binding site" evidence="11">
    <location>
        <position position="29"/>
    </location>
    <ligand>
        <name>[4Fe-4S] cluster</name>
        <dbReference type="ChEBI" id="CHEBI:49883"/>
        <label>1</label>
        <note>4Fe-4S-S-AdoMet</note>
    </ligand>
</feature>
<dbReference type="GO" id="GO:0005525">
    <property type="term" value="F:GTP binding"/>
    <property type="evidence" value="ECO:0007669"/>
    <property type="project" value="UniProtKB-UniRule"/>
</dbReference>
<comment type="pathway">
    <text evidence="11">Cofactor biosynthesis; molybdopterin biosynthesis.</text>
</comment>
<keyword evidence="1 11" id="KW-0004">4Fe-4S</keyword>
<comment type="function">
    <text evidence="11">Catalyzes the cyclization of GTP to (8S)-3',8-cyclo-7,8-dihydroguanosine 5'-triphosphate.</text>
</comment>
<evidence type="ECO:0000256" key="2">
    <source>
        <dbReference type="ARBA" id="ARBA00022691"/>
    </source>
</evidence>
<comment type="cofactor">
    <cofactor evidence="11">
        <name>[4Fe-4S] cluster</name>
        <dbReference type="ChEBI" id="CHEBI:49883"/>
    </cofactor>
    <text evidence="11">Binds 2 [4Fe-4S] clusters. Binds 1 [4Fe-4S] cluster coordinated with 3 cysteines and an exchangeable S-adenosyl-L-methionine and 1 [4Fe-4S] cluster coordinated with 3 cysteines and the GTP-derived substrate.</text>
</comment>
<dbReference type="EMBL" id="CP000505">
    <property type="protein sequence ID" value="ABL78002.1"/>
    <property type="molecule type" value="Genomic_DNA"/>
</dbReference>
<dbReference type="InterPro" id="IPR007197">
    <property type="entry name" value="rSAM"/>
</dbReference>
<dbReference type="UniPathway" id="UPA00344"/>
<feature type="binding site" evidence="11">
    <location>
        <position position="33"/>
    </location>
    <ligand>
        <name>[4Fe-4S] cluster</name>
        <dbReference type="ChEBI" id="CHEBI:49883"/>
        <label>1</label>
        <note>4Fe-4S-S-AdoMet</note>
    </ligand>
</feature>
<dbReference type="EnsemblBacteria" id="ABL78002">
    <property type="protein sequence ID" value="ABL78002"/>
    <property type="gene ID" value="Tpen_0597"/>
</dbReference>
<evidence type="ECO:0000259" key="12">
    <source>
        <dbReference type="PROSITE" id="PS51918"/>
    </source>
</evidence>
<feature type="domain" description="Radical SAM core" evidence="12">
    <location>
        <begin position="13"/>
        <end position="226"/>
    </location>
</feature>
<dbReference type="PROSITE" id="PS01305">
    <property type="entry name" value="MOAA_NIFB_PQQE"/>
    <property type="match status" value="1"/>
</dbReference>
<feature type="binding site" evidence="11">
    <location>
        <position position="100"/>
    </location>
    <ligand>
        <name>GTP</name>
        <dbReference type="ChEBI" id="CHEBI:37565"/>
    </ligand>
</feature>
<accession>A1RXS2</accession>
<dbReference type="Pfam" id="PF04055">
    <property type="entry name" value="Radical_SAM"/>
    <property type="match status" value="1"/>
</dbReference>
<dbReference type="SFLD" id="SFLDG01386">
    <property type="entry name" value="main_SPASM_domain-containing"/>
    <property type="match status" value="1"/>
</dbReference>
<reference evidence="14" key="1">
    <citation type="journal article" date="2008" name="J. Bacteriol.">
        <title>Genome sequence of Thermofilum pendens reveals an exceptional loss of biosynthetic pathways without genome reduction.</title>
        <authorList>
            <person name="Anderson I."/>
            <person name="Rodriguez J."/>
            <person name="Susanti D."/>
            <person name="Porat I."/>
            <person name="Reich C."/>
            <person name="Ulrich L.E."/>
            <person name="Elkins J.G."/>
            <person name="Mavromatis K."/>
            <person name="Lykidis A."/>
            <person name="Kim E."/>
            <person name="Thompson L.S."/>
            <person name="Nolan M."/>
            <person name="Land M."/>
            <person name="Copeland A."/>
            <person name="Lapidus A."/>
            <person name="Lucas S."/>
            <person name="Detter C."/>
            <person name="Zhulin I.B."/>
            <person name="Olsen G.J."/>
            <person name="Whitman W."/>
            <person name="Mukhopadhyay B."/>
            <person name="Bristow J."/>
            <person name="Kyrpides N."/>
        </authorList>
    </citation>
    <scope>NUCLEOTIDE SEQUENCE [LARGE SCALE GENOMIC DNA]</scope>
    <source>
        <strain evidence="14">DSM 2475 / Hrk 5</strain>
    </source>
</reference>
<gene>
    <name evidence="11" type="primary">moaA</name>
    <name evidence="13" type="ordered locus">Tpen_0597</name>
</gene>
<comment type="caution">
    <text evidence="11">Lacks conserved residue(s) required for the propagation of feature annotation.</text>
</comment>
<dbReference type="Pfam" id="PF06463">
    <property type="entry name" value="Mob_synth_C"/>
    <property type="match status" value="1"/>
</dbReference>
<dbReference type="InterPro" id="IPR050105">
    <property type="entry name" value="MoCo_biosynth_MoaA/MoaC"/>
</dbReference>
<keyword evidence="5 11" id="KW-0408">Iron</keyword>
<feature type="binding site" evidence="11">
    <location>
        <position position="36"/>
    </location>
    <ligand>
        <name>[4Fe-4S] cluster</name>
        <dbReference type="ChEBI" id="CHEBI:49883"/>
        <label>1</label>
        <note>4Fe-4S-S-AdoMet</note>
    </ligand>
</feature>
<dbReference type="PROSITE" id="PS51918">
    <property type="entry name" value="RADICAL_SAM"/>
    <property type="match status" value="1"/>
</dbReference>
<proteinExistence type="inferred from homology"/>
<dbReference type="InterPro" id="IPR000385">
    <property type="entry name" value="MoaA_NifB_PqqE_Fe-S-bd_CS"/>
</dbReference>
<keyword evidence="14" id="KW-1185">Reference proteome</keyword>
<dbReference type="InterPro" id="IPR013485">
    <property type="entry name" value="MoaA_arc"/>
</dbReference>
<name>A1RXS2_THEPD</name>
<dbReference type="InterPro" id="IPR010505">
    <property type="entry name" value="MoaA_twitch"/>
</dbReference>
<keyword evidence="6 11" id="KW-0411">Iron-sulfur</keyword>
<feature type="binding site" evidence="11">
    <location>
        <position position="257"/>
    </location>
    <ligand>
        <name>[4Fe-4S] cluster</name>
        <dbReference type="ChEBI" id="CHEBI:49883"/>
        <label>2</label>
        <note>4Fe-4S-substrate</note>
    </ligand>
</feature>
<keyword evidence="2 11" id="KW-0949">S-adenosyl-L-methionine</keyword>
<dbReference type="AlphaFoldDB" id="A1RXS2"/>
<feature type="binding site" evidence="11">
    <location>
        <position position="271"/>
    </location>
    <ligand>
        <name>[4Fe-4S] cluster</name>
        <dbReference type="ChEBI" id="CHEBI:49883"/>
        <label>2</label>
        <note>4Fe-4S-substrate</note>
    </ligand>
</feature>
<evidence type="ECO:0000256" key="4">
    <source>
        <dbReference type="ARBA" id="ARBA00022741"/>
    </source>
</evidence>
<dbReference type="SUPFAM" id="SSF102114">
    <property type="entry name" value="Radical SAM enzymes"/>
    <property type="match status" value="1"/>
</dbReference>
<dbReference type="InterPro" id="IPR058240">
    <property type="entry name" value="rSAM_sf"/>
</dbReference>
<keyword evidence="4 11" id="KW-0547">Nucleotide-binding</keyword>
<comment type="catalytic activity">
    <reaction evidence="10 11">
        <text>GTP + AH2 + S-adenosyl-L-methionine = (8S)-3',8-cyclo-7,8-dihydroguanosine 5'-triphosphate + 5'-deoxyadenosine + L-methionine + A + H(+)</text>
        <dbReference type="Rhea" id="RHEA:49576"/>
        <dbReference type="ChEBI" id="CHEBI:13193"/>
        <dbReference type="ChEBI" id="CHEBI:15378"/>
        <dbReference type="ChEBI" id="CHEBI:17319"/>
        <dbReference type="ChEBI" id="CHEBI:17499"/>
        <dbReference type="ChEBI" id="CHEBI:37565"/>
        <dbReference type="ChEBI" id="CHEBI:57844"/>
        <dbReference type="ChEBI" id="CHEBI:59789"/>
        <dbReference type="ChEBI" id="CHEBI:131766"/>
        <dbReference type="EC" id="4.1.99.22"/>
    </reaction>
</comment>
<dbReference type="SFLD" id="SFLDS00029">
    <property type="entry name" value="Radical_SAM"/>
    <property type="match status" value="1"/>
</dbReference>
<keyword evidence="8 11" id="KW-0501">Molybdenum cofactor biosynthesis</keyword>
<evidence type="ECO:0000256" key="1">
    <source>
        <dbReference type="ARBA" id="ARBA00022485"/>
    </source>
</evidence>
<dbReference type="InterPro" id="IPR006638">
    <property type="entry name" value="Elp3/MiaA/NifB-like_rSAM"/>
</dbReference>
<keyword evidence="3 11" id="KW-0479">Metal-binding</keyword>
<evidence type="ECO:0000313" key="13">
    <source>
        <dbReference type="EMBL" id="ABL78002.1"/>
    </source>
</evidence>
<comment type="similarity">
    <text evidence="11">Belongs to the radical SAM superfamily. MoaA family.</text>
</comment>
<feature type="binding site" evidence="11">
    <location>
        <position position="160"/>
    </location>
    <ligand>
        <name>GTP</name>
        <dbReference type="ChEBI" id="CHEBI:37565"/>
    </ligand>
</feature>
<evidence type="ECO:0000256" key="5">
    <source>
        <dbReference type="ARBA" id="ARBA00023004"/>
    </source>
</evidence>
<dbReference type="KEGG" id="tpe:Tpen_0597"/>
<dbReference type="PANTHER" id="PTHR22960">
    <property type="entry name" value="MOLYBDOPTERIN COFACTOR SYNTHESIS PROTEIN A"/>
    <property type="match status" value="1"/>
</dbReference>
<dbReference type="NCBIfam" id="TIGR02668">
    <property type="entry name" value="moaA_archaeal"/>
    <property type="match status" value="1"/>
</dbReference>
<evidence type="ECO:0000256" key="6">
    <source>
        <dbReference type="ARBA" id="ARBA00023014"/>
    </source>
</evidence>
<dbReference type="CDD" id="cd01335">
    <property type="entry name" value="Radical_SAM"/>
    <property type="match status" value="1"/>
</dbReference>
<keyword evidence="7 11" id="KW-0342">GTP-binding</keyword>
<dbReference type="PANTHER" id="PTHR22960:SF0">
    <property type="entry name" value="MOLYBDENUM COFACTOR BIOSYNTHESIS PROTEIN 1"/>
    <property type="match status" value="1"/>
</dbReference>
<dbReference type="GO" id="GO:0046872">
    <property type="term" value="F:metal ion binding"/>
    <property type="evidence" value="ECO:0007669"/>
    <property type="project" value="UniProtKB-KW"/>
</dbReference>
<evidence type="ECO:0000256" key="11">
    <source>
        <dbReference type="HAMAP-Rule" id="MF_01225"/>
    </source>
</evidence>
<feature type="binding site" evidence="11">
    <location>
        <position position="69"/>
    </location>
    <ligand>
        <name>GTP</name>
        <dbReference type="ChEBI" id="CHEBI:37565"/>
    </ligand>
</feature>